<accession>B3QQN2</accession>
<feature type="domain" description="HEPN" evidence="1">
    <location>
        <begin position="36"/>
        <end position="137"/>
    </location>
</feature>
<sequence length="163" mass="18445">MKIHLGTVDLAGKGPGTFSMGTFKLSKDYRIDIFSSARQFLAAAEFCLNNGEIIEGKPMLLVPGVVCAAFACELCLKWLIYNETEEEVKGHRLTELYGLLSQDMQNHISAFQSAFSDFLQRNDDVFIKARYHHESELFAFRETEILQFAQFLVSTMESKNESA</sequence>
<dbReference type="Proteomes" id="UP000008811">
    <property type="component" value="Chromosome"/>
</dbReference>
<dbReference type="HOGENOM" id="CLU_1624193_0_0_10"/>
<proteinExistence type="predicted"/>
<reference evidence="2" key="1">
    <citation type="submission" date="2008-06" db="EMBL/GenBank/DDBJ databases">
        <title>Complete sequence of Chlorobaculum parvum NCIB 8327.</title>
        <authorList>
            <consortium name="US DOE Joint Genome Institute"/>
            <person name="Lucas S."/>
            <person name="Copeland A."/>
            <person name="Lapidus A."/>
            <person name="Glavina del Rio T."/>
            <person name="Dalin E."/>
            <person name="Tice H."/>
            <person name="Bruce D."/>
            <person name="Goodwin L."/>
            <person name="Pitluck S."/>
            <person name="Schmutz J."/>
            <person name="Larimer F."/>
            <person name="Land M."/>
            <person name="Hauser L."/>
            <person name="Kyrpides N."/>
            <person name="Mikhailova N."/>
            <person name="Zhao F."/>
            <person name="Li T."/>
            <person name="Liu Z."/>
            <person name="Overmann J."/>
            <person name="Bryant D.A."/>
            <person name="Richardson P."/>
        </authorList>
    </citation>
    <scope>NUCLEOTIDE SEQUENCE [LARGE SCALE GENOMIC DNA]</scope>
    <source>
        <strain evidence="2">NCIB 8327</strain>
    </source>
</reference>
<evidence type="ECO:0000313" key="3">
    <source>
        <dbReference type="Proteomes" id="UP000008811"/>
    </source>
</evidence>
<dbReference type="AlphaFoldDB" id="B3QQN2"/>
<dbReference type="EMBL" id="CP001099">
    <property type="protein sequence ID" value="ACF12235.1"/>
    <property type="molecule type" value="Genomic_DNA"/>
</dbReference>
<name>B3QQN2_CHLP8</name>
<evidence type="ECO:0000313" key="2">
    <source>
        <dbReference type="EMBL" id="ACF12235.1"/>
    </source>
</evidence>
<protein>
    <recommendedName>
        <fullName evidence="1">HEPN domain-containing protein</fullName>
    </recommendedName>
</protein>
<dbReference type="RefSeq" id="WP_012503068.1">
    <property type="nucleotide sequence ID" value="NC_011027.1"/>
</dbReference>
<dbReference type="eggNOG" id="COG2250">
    <property type="taxonomic scope" value="Bacteria"/>
</dbReference>
<dbReference type="KEGG" id="cpc:Cpar_1843"/>
<dbReference type="OrthoDB" id="106887at2"/>
<organism evidence="2 3">
    <name type="scientific">Chlorobaculum parvum (strain DSM 263 / NCIMB 8327)</name>
    <name type="common">Chlorobium vibrioforme subsp. thiosulfatophilum</name>
    <dbReference type="NCBI Taxonomy" id="517417"/>
    <lineage>
        <taxon>Bacteria</taxon>
        <taxon>Pseudomonadati</taxon>
        <taxon>Chlorobiota</taxon>
        <taxon>Chlorobiia</taxon>
        <taxon>Chlorobiales</taxon>
        <taxon>Chlorobiaceae</taxon>
        <taxon>Chlorobaculum</taxon>
    </lineage>
</organism>
<keyword evidence="3" id="KW-1185">Reference proteome</keyword>
<dbReference type="STRING" id="517417.Cpar_1843"/>
<dbReference type="Gene3D" id="1.20.120.330">
    <property type="entry name" value="Nucleotidyltransferases domain 2"/>
    <property type="match status" value="1"/>
</dbReference>
<dbReference type="Pfam" id="PF05168">
    <property type="entry name" value="HEPN"/>
    <property type="match status" value="1"/>
</dbReference>
<evidence type="ECO:0000259" key="1">
    <source>
        <dbReference type="Pfam" id="PF05168"/>
    </source>
</evidence>
<dbReference type="InterPro" id="IPR007842">
    <property type="entry name" value="HEPN_dom"/>
</dbReference>
<gene>
    <name evidence="2" type="ordered locus">Cpar_1843</name>
</gene>